<accession>A0AAD5X3V0</accession>
<evidence type="ECO:0000313" key="2">
    <source>
        <dbReference type="EMBL" id="KAJ3049663.1"/>
    </source>
</evidence>
<feature type="transmembrane region" description="Helical" evidence="1">
    <location>
        <begin position="28"/>
        <end position="51"/>
    </location>
</feature>
<keyword evidence="1" id="KW-1133">Transmembrane helix</keyword>
<evidence type="ECO:0000313" key="3">
    <source>
        <dbReference type="Proteomes" id="UP001212841"/>
    </source>
</evidence>
<name>A0AAD5X3V0_9FUNG</name>
<feature type="transmembrane region" description="Helical" evidence="1">
    <location>
        <begin position="63"/>
        <end position="82"/>
    </location>
</feature>
<dbReference type="Proteomes" id="UP001212841">
    <property type="component" value="Unassembled WGS sequence"/>
</dbReference>
<protein>
    <submittedName>
        <fullName evidence="2">Uncharacterized protein</fullName>
    </submittedName>
</protein>
<comment type="caution">
    <text evidence="2">The sequence shown here is derived from an EMBL/GenBank/DDBJ whole genome shotgun (WGS) entry which is preliminary data.</text>
</comment>
<feature type="transmembrane region" description="Helical" evidence="1">
    <location>
        <begin position="134"/>
        <end position="152"/>
    </location>
</feature>
<feature type="transmembrane region" description="Helical" evidence="1">
    <location>
        <begin position="277"/>
        <end position="299"/>
    </location>
</feature>
<reference evidence="2" key="1">
    <citation type="submission" date="2020-05" db="EMBL/GenBank/DDBJ databases">
        <title>Phylogenomic resolution of chytrid fungi.</title>
        <authorList>
            <person name="Stajich J.E."/>
            <person name="Amses K."/>
            <person name="Simmons R."/>
            <person name="Seto K."/>
            <person name="Myers J."/>
            <person name="Bonds A."/>
            <person name="Quandt C.A."/>
            <person name="Barry K."/>
            <person name="Liu P."/>
            <person name="Grigoriev I."/>
            <person name="Longcore J.E."/>
            <person name="James T.Y."/>
        </authorList>
    </citation>
    <scope>NUCLEOTIDE SEQUENCE</scope>
    <source>
        <strain evidence="2">JEL0318</strain>
    </source>
</reference>
<dbReference type="EMBL" id="JADGJD010000613">
    <property type="protein sequence ID" value="KAJ3049663.1"/>
    <property type="molecule type" value="Genomic_DNA"/>
</dbReference>
<keyword evidence="1" id="KW-0472">Membrane</keyword>
<dbReference type="AlphaFoldDB" id="A0AAD5X3V0"/>
<gene>
    <name evidence="2" type="ORF">HK097_009370</name>
</gene>
<keyword evidence="1" id="KW-0812">Transmembrane</keyword>
<proteinExistence type="predicted"/>
<evidence type="ECO:0000256" key="1">
    <source>
        <dbReference type="SAM" id="Phobius"/>
    </source>
</evidence>
<feature type="transmembrane region" description="Helical" evidence="1">
    <location>
        <begin position="111"/>
        <end position="128"/>
    </location>
</feature>
<organism evidence="2 3">
    <name type="scientific">Rhizophlyctis rosea</name>
    <dbReference type="NCBI Taxonomy" id="64517"/>
    <lineage>
        <taxon>Eukaryota</taxon>
        <taxon>Fungi</taxon>
        <taxon>Fungi incertae sedis</taxon>
        <taxon>Chytridiomycota</taxon>
        <taxon>Chytridiomycota incertae sedis</taxon>
        <taxon>Chytridiomycetes</taxon>
        <taxon>Rhizophlyctidales</taxon>
        <taxon>Rhizophlyctidaceae</taxon>
        <taxon>Rhizophlyctis</taxon>
    </lineage>
</organism>
<sequence>MYPPNTPPTTPCLHPSPPRRPWKRIPDVVEHFLVPIPAIIYAFLAASGIAAEGLAVEVKIVGGIYLGIGAILLPLGALRVLLNYIGKSGKRKILNADGTVNVVTDTELDRGFFIGLGMTLLGVGSFIATIPSYAAATIATIILISAFYPLWLTKDELRSASSFRHDNKSIRRLTLLNVKTGELESIGRENEYLVMSDSCLSTPSLLCSCLLQSKECRWKDSYGHAVCIAATETARRHKKWLYVPKYCSEEVEVECGRDGVLSEREQKKLIDTRRARIFQLASGVVVPVPVCPCVVHYPAPKRSFGEKVKEWRMKGPSILFRSVTTVDAEGKILKKGKPLKKDVKEPRAACVEQLMGVVEKALDHPLAFQDYMFTPKLNIIAAAAKHTDGTSSSEGLRITSLDQNGVEVDETPLIPGSTNGGAEIHAWEMGLREQIGAWRQAGGAWLDRELRRRFEGLGGGEGEKEVISELRDIYAMRHGWVCLDFDPSHAAAKSTPTDISSETIIPIPQIPTNNRAQIAKAFALIGDISLLPFLSIDPSTSKISNLLHKIPDTLTLSASPTISPHPNKVLIPLLGYLDFQNPGDDGEGGHKTVRFKPALPSLFQIEPTKEVQGKDGTFHLWLNSIGGREGVWAVAAPEVDVFVSGRNKGKDEKAVKGYLCIFIEKQEGGRDGQEVRASGLGWYEGGVTPRVEVLEIGL</sequence>
<keyword evidence="3" id="KW-1185">Reference proteome</keyword>